<evidence type="ECO:0000313" key="11">
    <source>
        <dbReference type="EMBL" id="CAA2978457.1"/>
    </source>
</evidence>
<dbReference type="InterPro" id="IPR001471">
    <property type="entry name" value="AP2/ERF_dom"/>
</dbReference>
<evidence type="ECO:0000256" key="3">
    <source>
        <dbReference type="ARBA" id="ARBA00022821"/>
    </source>
</evidence>
<sequence>MTTQEPNESLTLELISPQFLEDFTFTESFLQSLNLCFSDVFYDDQFSGPEKLASPASFSDSKQPNSIFSTCFKTEPDFFEIEMKPQIIENSSLGAQDSVSSTSPPPPTEPAKTHPEEICFVHGSGEITSSIEAGRRYRGVRRRPWGKYSAEIRDPTRKGSRVWLGTYDTDIDAARAYDCAAFKMRGSKAILNFPSNAGKSDPPEKTGRKRRRVETKPDCTSPV</sequence>
<keyword evidence="5" id="KW-0238">DNA-binding</keyword>
<dbReference type="CDD" id="cd00018">
    <property type="entry name" value="AP2"/>
    <property type="match status" value="1"/>
</dbReference>
<organism evidence="11 12">
    <name type="scientific">Olea europaea subsp. europaea</name>
    <dbReference type="NCBI Taxonomy" id="158383"/>
    <lineage>
        <taxon>Eukaryota</taxon>
        <taxon>Viridiplantae</taxon>
        <taxon>Streptophyta</taxon>
        <taxon>Embryophyta</taxon>
        <taxon>Tracheophyta</taxon>
        <taxon>Spermatophyta</taxon>
        <taxon>Magnoliopsida</taxon>
        <taxon>eudicotyledons</taxon>
        <taxon>Gunneridae</taxon>
        <taxon>Pentapetalae</taxon>
        <taxon>asterids</taxon>
        <taxon>lamiids</taxon>
        <taxon>Lamiales</taxon>
        <taxon>Oleaceae</taxon>
        <taxon>Oleeae</taxon>
        <taxon>Olea</taxon>
    </lineage>
</organism>
<keyword evidence="2" id="KW-0936">Ethylene signaling pathway</keyword>
<evidence type="ECO:0000256" key="1">
    <source>
        <dbReference type="ARBA" id="ARBA00004123"/>
    </source>
</evidence>
<comment type="subcellular location">
    <subcellularLocation>
        <location evidence="1">Nucleus</location>
    </subcellularLocation>
</comment>
<dbReference type="PANTHER" id="PTHR31190">
    <property type="entry name" value="DNA-BINDING DOMAIN"/>
    <property type="match status" value="1"/>
</dbReference>
<evidence type="ECO:0000256" key="5">
    <source>
        <dbReference type="ARBA" id="ARBA00023125"/>
    </source>
</evidence>
<dbReference type="AlphaFoldDB" id="A0A8S0RFU3"/>
<evidence type="ECO:0000256" key="6">
    <source>
        <dbReference type="ARBA" id="ARBA00023159"/>
    </source>
</evidence>
<dbReference type="SMART" id="SM00380">
    <property type="entry name" value="AP2"/>
    <property type="match status" value="1"/>
</dbReference>
<dbReference type="GO" id="GO:0006952">
    <property type="term" value="P:defense response"/>
    <property type="evidence" value="ECO:0007669"/>
    <property type="project" value="UniProtKB-KW"/>
</dbReference>
<protein>
    <submittedName>
        <fullName evidence="11">Ethylene-responsive transcription factor ERF106-like</fullName>
    </submittedName>
</protein>
<dbReference type="Gramene" id="OE9A069821T1">
    <property type="protein sequence ID" value="OE9A069821C1"/>
    <property type="gene ID" value="OE9A069821"/>
</dbReference>
<dbReference type="OrthoDB" id="674504at2759"/>
<evidence type="ECO:0000256" key="9">
    <source>
        <dbReference type="SAM" id="MobiDB-lite"/>
    </source>
</evidence>
<dbReference type="PRINTS" id="PR00367">
    <property type="entry name" value="ETHRSPELEMNT"/>
</dbReference>
<dbReference type="GO" id="GO:0003700">
    <property type="term" value="F:DNA-binding transcription factor activity"/>
    <property type="evidence" value="ECO:0007669"/>
    <property type="project" value="InterPro"/>
</dbReference>
<feature type="region of interest" description="Disordered" evidence="9">
    <location>
        <begin position="93"/>
        <end position="114"/>
    </location>
</feature>
<dbReference type="SUPFAM" id="SSF54171">
    <property type="entry name" value="DNA-binding domain"/>
    <property type="match status" value="1"/>
</dbReference>
<gene>
    <name evidence="11" type="ORF">OLEA9_A069821</name>
</gene>
<keyword evidence="6" id="KW-0010">Activator</keyword>
<feature type="domain" description="AP2/ERF" evidence="10">
    <location>
        <begin position="136"/>
        <end position="194"/>
    </location>
</feature>
<evidence type="ECO:0000256" key="4">
    <source>
        <dbReference type="ARBA" id="ARBA00023015"/>
    </source>
</evidence>
<keyword evidence="7" id="KW-0804">Transcription</keyword>
<dbReference type="EMBL" id="CACTIH010003619">
    <property type="protein sequence ID" value="CAA2978457.1"/>
    <property type="molecule type" value="Genomic_DNA"/>
</dbReference>
<evidence type="ECO:0000313" key="12">
    <source>
        <dbReference type="Proteomes" id="UP000594638"/>
    </source>
</evidence>
<evidence type="ECO:0000256" key="2">
    <source>
        <dbReference type="ARBA" id="ARBA00022745"/>
    </source>
</evidence>
<name>A0A8S0RFU3_OLEEU</name>
<dbReference type="InterPro" id="IPR016177">
    <property type="entry name" value="DNA-bd_dom_sf"/>
</dbReference>
<accession>A0A8S0RFU3</accession>
<dbReference type="FunFam" id="3.30.730.10:FF:000001">
    <property type="entry name" value="Ethylene-responsive transcription factor 2"/>
    <property type="match status" value="1"/>
</dbReference>
<evidence type="ECO:0000259" key="10">
    <source>
        <dbReference type="PROSITE" id="PS51032"/>
    </source>
</evidence>
<dbReference type="InterPro" id="IPR044808">
    <property type="entry name" value="ERF_plant"/>
</dbReference>
<dbReference type="GO" id="GO:0000976">
    <property type="term" value="F:transcription cis-regulatory region binding"/>
    <property type="evidence" value="ECO:0007669"/>
    <property type="project" value="UniProtKB-ARBA"/>
</dbReference>
<reference evidence="11 12" key="1">
    <citation type="submission" date="2019-12" db="EMBL/GenBank/DDBJ databases">
        <authorList>
            <person name="Alioto T."/>
            <person name="Alioto T."/>
            <person name="Gomez Garrido J."/>
        </authorList>
    </citation>
    <scope>NUCLEOTIDE SEQUENCE [LARGE SCALE GENOMIC DNA]</scope>
</reference>
<feature type="region of interest" description="Disordered" evidence="9">
    <location>
        <begin position="191"/>
        <end position="223"/>
    </location>
</feature>
<dbReference type="PANTHER" id="PTHR31190:SF499">
    <property type="entry name" value="ETHYLENE-RESPONSIVE TRANSCRIPTION FACTOR ERF105"/>
    <property type="match status" value="1"/>
</dbReference>
<dbReference type="GO" id="GO:0005634">
    <property type="term" value="C:nucleus"/>
    <property type="evidence" value="ECO:0007669"/>
    <property type="project" value="UniProtKB-SubCell"/>
</dbReference>
<dbReference type="Proteomes" id="UP000594638">
    <property type="component" value="Unassembled WGS sequence"/>
</dbReference>
<dbReference type="GO" id="GO:0009873">
    <property type="term" value="P:ethylene-activated signaling pathway"/>
    <property type="evidence" value="ECO:0007669"/>
    <property type="project" value="UniProtKB-KW"/>
</dbReference>
<evidence type="ECO:0000256" key="8">
    <source>
        <dbReference type="ARBA" id="ARBA00023242"/>
    </source>
</evidence>
<keyword evidence="8" id="KW-0539">Nucleus</keyword>
<dbReference type="Pfam" id="PF00847">
    <property type="entry name" value="AP2"/>
    <property type="match status" value="1"/>
</dbReference>
<keyword evidence="12" id="KW-1185">Reference proteome</keyword>
<evidence type="ECO:0000256" key="7">
    <source>
        <dbReference type="ARBA" id="ARBA00023163"/>
    </source>
</evidence>
<dbReference type="Gene3D" id="3.30.730.10">
    <property type="entry name" value="AP2/ERF domain"/>
    <property type="match status" value="1"/>
</dbReference>
<keyword evidence="3" id="KW-0611">Plant defense</keyword>
<dbReference type="PROSITE" id="PS51032">
    <property type="entry name" value="AP2_ERF"/>
    <property type="match status" value="1"/>
</dbReference>
<proteinExistence type="predicted"/>
<dbReference type="InterPro" id="IPR036955">
    <property type="entry name" value="AP2/ERF_dom_sf"/>
</dbReference>
<keyword evidence="4" id="KW-0805">Transcription regulation</keyword>
<comment type="caution">
    <text evidence="11">The sequence shown here is derived from an EMBL/GenBank/DDBJ whole genome shotgun (WGS) entry which is preliminary data.</text>
</comment>